<dbReference type="EMBL" id="MHIX01000014">
    <property type="protein sequence ID" value="OGY59451.1"/>
    <property type="molecule type" value="Genomic_DNA"/>
</dbReference>
<name>A0A1G1Z469_9BACT</name>
<evidence type="ECO:0000256" key="2">
    <source>
        <dbReference type="RuleBase" id="RU003847"/>
    </source>
</evidence>
<dbReference type="CDD" id="cd00077">
    <property type="entry name" value="HDc"/>
    <property type="match status" value="1"/>
</dbReference>
<comment type="pathway">
    <text evidence="1">Purine metabolism.</text>
</comment>
<evidence type="ECO:0000259" key="5">
    <source>
        <dbReference type="PROSITE" id="PS51880"/>
    </source>
</evidence>
<comment type="function">
    <text evidence="2">In eubacteria ppGpp (guanosine 3'-diphosphate 5'-diphosphate) is a mediator of the stringent response that coordinates a variety of cellular activities in response to changes in nutritional abundance.</text>
</comment>
<dbReference type="InterPro" id="IPR006674">
    <property type="entry name" value="HD_domain"/>
</dbReference>
<dbReference type="STRING" id="1797689.A3F24_00310"/>
<dbReference type="PANTHER" id="PTHR21262:SF31">
    <property type="entry name" value="GTP PYROPHOSPHOKINASE"/>
    <property type="match status" value="1"/>
</dbReference>
<dbReference type="InterPro" id="IPR004811">
    <property type="entry name" value="RelA/Spo_fam"/>
</dbReference>
<dbReference type="Pfam" id="PF13291">
    <property type="entry name" value="ACT_4"/>
    <property type="match status" value="1"/>
</dbReference>
<dbReference type="SMART" id="SM00954">
    <property type="entry name" value="RelA_SpoT"/>
    <property type="match status" value="1"/>
</dbReference>
<proteinExistence type="inferred from homology"/>
<dbReference type="Gene3D" id="3.30.460.10">
    <property type="entry name" value="Beta Polymerase, domain 2"/>
    <property type="match status" value="1"/>
</dbReference>
<dbReference type="InterPro" id="IPR004095">
    <property type="entry name" value="TGS"/>
</dbReference>
<dbReference type="NCBIfam" id="TIGR00691">
    <property type="entry name" value="spoT_relA"/>
    <property type="match status" value="1"/>
</dbReference>
<evidence type="ECO:0000259" key="3">
    <source>
        <dbReference type="PROSITE" id="PS51671"/>
    </source>
</evidence>
<evidence type="ECO:0008006" key="8">
    <source>
        <dbReference type="Google" id="ProtNLM"/>
    </source>
</evidence>
<feature type="domain" description="HD" evidence="4">
    <location>
        <begin position="37"/>
        <end position="135"/>
    </location>
</feature>
<sequence>MTIEELIKTQPHSLSRRAYDFAFKVHRGQKRLSGEPYFNHVVGTAQSLLDWRLDEVSIAAGLLHDVVEDSDYTIEDLQKEFGDEVAFLVDGVTKLGRLKYRGAERQVESLRKMILALSQDLRVVLIKLADRLYNMRTLDALPPHKQKRIALETSEIYAPLAYRLGMQRLSGELQDLAFPYLYPQEHTWLREQVKNRYHIREAYLRRIAPKVEEALKEASIDILNIDFRAKRYSSLYKKLLRYEMDVDKIHDLIAFRIVVTSLPDCYNALGIIHQLFPPVPGRIKDYIALPKPNGYQSIHTTVFGPEQRAIEFQIRTQEMHDEAENGIAAHWAYEQTKGTGAYVKRTSSFADMNDITWVHQLRSWQEKFADSEEFIESLKVDFFKDRIFCLTPQGEVVDLPLGSTPVDFAYQIHSEIGNQCVGARVNQKFVPLDYELSSSDVVEIAIQKNKKPSVSWLNFVKTSNARDHIRAVLRSSRSQNGLLRQAARESELRLTVYDRPGLLRDIVETISRSHVNVLSVTTNPISKSRLQLFKIKCNTVNKEKLQKLLLKLKGTKEVKETSYLLS</sequence>
<dbReference type="Gene3D" id="3.30.70.260">
    <property type="match status" value="1"/>
</dbReference>
<dbReference type="InterPro" id="IPR007685">
    <property type="entry name" value="RelA_SpoT"/>
</dbReference>
<dbReference type="PROSITE" id="PS51831">
    <property type="entry name" value="HD"/>
    <property type="match status" value="1"/>
</dbReference>
<evidence type="ECO:0000313" key="7">
    <source>
        <dbReference type="Proteomes" id="UP000178515"/>
    </source>
</evidence>
<dbReference type="Pfam" id="PF04607">
    <property type="entry name" value="RelA_SpoT"/>
    <property type="match status" value="1"/>
</dbReference>
<dbReference type="PROSITE" id="PS51671">
    <property type="entry name" value="ACT"/>
    <property type="match status" value="1"/>
</dbReference>
<dbReference type="SMART" id="SM00471">
    <property type="entry name" value="HDc"/>
    <property type="match status" value="1"/>
</dbReference>
<feature type="domain" description="TGS" evidence="5">
    <location>
        <begin position="381"/>
        <end position="446"/>
    </location>
</feature>
<accession>A0A1G1Z469</accession>
<dbReference type="PROSITE" id="PS51880">
    <property type="entry name" value="TGS"/>
    <property type="match status" value="1"/>
</dbReference>
<dbReference type="SUPFAM" id="SSF109604">
    <property type="entry name" value="HD-domain/PDEase-like"/>
    <property type="match status" value="1"/>
</dbReference>
<organism evidence="6 7">
    <name type="scientific">Candidatus Colwellbacteria bacterium RIFCSPHIGHO2_12_FULL_44_17</name>
    <dbReference type="NCBI Taxonomy" id="1797689"/>
    <lineage>
        <taxon>Bacteria</taxon>
        <taxon>Candidatus Colwelliibacteriota</taxon>
    </lineage>
</organism>
<dbReference type="CDD" id="cd05399">
    <property type="entry name" value="NT_Rel-Spo_like"/>
    <property type="match status" value="1"/>
</dbReference>
<dbReference type="InterPro" id="IPR012676">
    <property type="entry name" value="TGS-like"/>
</dbReference>
<dbReference type="SUPFAM" id="SSF81301">
    <property type="entry name" value="Nucleotidyltransferase"/>
    <property type="match status" value="1"/>
</dbReference>
<dbReference type="Gene3D" id="1.10.3210.10">
    <property type="entry name" value="Hypothetical protein af1432"/>
    <property type="match status" value="1"/>
</dbReference>
<evidence type="ECO:0000313" key="6">
    <source>
        <dbReference type="EMBL" id="OGY59451.1"/>
    </source>
</evidence>
<dbReference type="InterPro" id="IPR033655">
    <property type="entry name" value="TGS_RelA/SpoT"/>
</dbReference>
<reference evidence="6 7" key="1">
    <citation type="journal article" date="2016" name="Nat. Commun.">
        <title>Thousands of microbial genomes shed light on interconnected biogeochemical processes in an aquifer system.</title>
        <authorList>
            <person name="Anantharaman K."/>
            <person name="Brown C.T."/>
            <person name="Hug L.A."/>
            <person name="Sharon I."/>
            <person name="Castelle C.J."/>
            <person name="Probst A.J."/>
            <person name="Thomas B.C."/>
            <person name="Singh A."/>
            <person name="Wilkins M.J."/>
            <person name="Karaoz U."/>
            <person name="Brodie E.L."/>
            <person name="Williams K.H."/>
            <person name="Hubbard S.S."/>
            <person name="Banfield J.F."/>
        </authorList>
    </citation>
    <scope>NUCLEOTIDE SEQUENCE [LARGE SCALE GENOMIC DNA]</scope>
</reference>
<dbReference type="InterPro" id="IPR012675">
    <property type="entry name" value="Beta-grasp_dom_sf"/>
</dbReference>
<dbReference type="PANTHER" id="PTHR21262">
    <property type="entry name" value="GUANOSINE-3',5'-BIS DIPHOSPHATE 3'-PYROPHOSPHOHYDROLASE"/>
    <property type="match status" value="1"/>
</dbReference>
<gene>
    <name evidence="6" type="ORF">A3F24_00310</name>
</gene>
<dbReference type="CDD" id="cd01668">
    <property type="entry name" value="TGS_RSH"/>
    <property type="match status" value="1"/>
</dbReference>
<dbReference type="FunFam" id="1.10.3210.10:FF:000001">
    <property type="entry name" value="GTP pyrophosphokinase RelA"/>
    <property type="match status" value="1"/>
</dbReference>
<dbReference type="GO" id="GO:0005886">
    <property type="term" value="C:plasma membrane"/>
    <property type="evidence" value="ECO:0007669"/>
    <property type="project" value="TreeGrafter"/>
</dbReference>
<comment type="similarity">
    <text evidence="2">Belongs to the relA/spoT family.</text>
</comment>
<dbReference type="Gene3D" id="3.10.20.30">
    <property type="match status" value="1"/>
</dbReference>
<dbReference type="Pfam" id="PF02824">
    <property type="entry name" value="TGS"/>
    <property type="match status" value="1"/>
</dbReference>
<dbReference type="GO" id="GO:0015969">
    <property type="term" value="P:guanosine tetraphosphate metabolic process"/>
    <property type="evidence" value="ECO:0007669"/>
    <property type="project" value="InterPro"/>
</dbReference>
<dbReference type="Pfam" id="PF13328">
    <property type="entry name" value="HD_4"/>
    <property type="match status" value="1"/>
</dbReference>
<dbReference type="InterPro" id="IPR043519">
    <property type="entry name" value="NT_sf"/>
</dbReference>
<dbReference type="FunFam" id="3.10.20.30:FF:000002">
    <property type="entry name" value="GTP pyrophosphokinase (RelA/SpoT)"/>
    <property type="match status" value="1"/>
</dbReference>
<comment type="caution">
    <text evidence="6">The sequence shown here is derived from an EMBL/GenBank/DDBJ whole genome shotgun (WGS) entry which is preliminary data.</text>
</comment>
<dbReference type="SUPFAM" id="SSF55021">
    <property type="entry name" value="ACT-like"/>
    <property type="match status" value="1"/>
</dbReference>
<dbReference type="InterPro" id="IPR045865">
    <property type="entry name" value="ACT-like_dom_sf"/>
</dbReference>
<dbReference type="InterPro" id="IPR002912">
    <property type="entry name" value="ACT_dom"/>
</dbReference>
<feature type="domain" description="ACT" evidence="3">
    <location>
        <begin position="491"/>
        <end position="566"/>
    </location>
</feature>
<protein>
    <recommendedName>
        <fullName evidence="8">ACT domain-containing protein</fullName>
    </recommendedName>
</protein>
<dbReference type="SUPFAM" id="SSF81271">
    <property type="entry name" value="TGS-like"/>
    <property type="match status" value="1"/>
</dbReference>
<dbReference type="InterPro" id="IPR003607">
    <property type="entry name" value="HD/PDEase_dom"/>
</dbReference>
<evidence type="ECO:0000259" key="4">
    <source>
        <dbReference type="PROSITE" id="PS51831"/>
    </source>
</evidence>
<evidence type="ECO:0000256" key="1">
    <source>
        <dbReference type="ARBA" id="ARBA00025704"/>
    </source>
</evidence>
<dbReference type="AlphaFoldDB" id="A0A1G1Z469"/>
<dbReference type="Proteomes" id="UP000178515">
    <property type="component" value="Unassembled WGS sequence"/>
</dbReference>